<organism evidence="2 3">
    <name type="scientific">Geodia barretti</name>
    <name type="common">Barrett's horny sponge</name>
    <dbReference type="NCBI Taxonomy" id="519541"/>
    <lineage>
        <taxon>Eukaryota</taxon>
        <taxon>Metazoa</taxon>
        <taxon>Porifera</taxon>
        <taxon>Demospongiae</taxon>
        <taxon>Heteroscleromorpha</taxon>
        <taxon>Tetractinellida</taxon>
        <taxon>Astrophorina</taxon>
        <taxon>Geodiidae</taxon>
        <taxon>Geodia</taxon>
    </lineage>
</organism>
<name>A0AA35TPD7_GEOBA</name>
<evidence type="ECO:0000256" key="1">
    <source>
        <dbReference type="SAM" id="MobiDB-lite"/>
    </source>
</evidence>
<sequence length="205" mass="21798">MGGKSSKSNKSKDAEPTPPLDVLVEGAIVFLTSKASGKLLRVHEGNVDAQGEEGESAQFTVCKKDSESGHVVTLQHGEKYLSVSEEKVELCDESSELKVQETEGCVSFESAKAAGHYISVQEDGSVQSGSELGPSTHFTVASAVKKEEPAPAENTEAAKEEEGKGQETNAAAETEGEKGEEQAEQKENKEPKQEEGQEEQSPSES</sequence>
<comment type="caution">
    <text evidence="2">The sequence shown here is derived from an EMBL/GenBank/DDBJ whole genome shotgun (WGS) entry which is preliminary data.</text>
</comment>
<evidence type="ECO:0000313" key="3">
    <source>
        <dbReference type="Proteomes" id="UP001174909"/>
    </source>
</evidence>
<gene>
    <name evidence="2" type="ORF">GBAR_LOCUS27777</name>
</gene>
<proteinExistence type="predicted"/>
<dbReference type="Gene3D" id="2.80.10.50">
    <property type="match status" value="1"/>
</dbReference>
<dbReference type="Proteomes" id="UP001174909">
    <property type="component" value="Unassembled WGS sequence"/>
</dbReference>
<dbReference type="EMBL" id="CASHTH010003880">
    <property type="protein sequence ID" value="CAI8050616.1"/>
    <property type="molecule type" value="Genomic_DNA"/>
</dbReference>
<feature type="region of interest" description="Disordered" evidence="1">
    <location>
        <begin position="123"/>
        <end position="205"/>
    </location>
</feature>
<protein>
    <submittedName>
        <fullName evidence="2">Uncharacterized protein</fullName>
    </submittedName>
</protein>
<dbReference type="AlphaFoldDB" id="A0AA35TPD7"/>
<reference evidence="2" key="1">
    <citation type="submission" date="2023-03" db="EMBL/GenBank/DDBJ databases">
        <authorList>
            <person name="Steffen K."/>
            <person name="Cardenas P."/>
        </authorList>
    </citation>
    <scope>NUCLEOTIDE SEQUENCE</scope>
</reference>
<feature type="compositionally biased region" description="Basic and acidic residues" evidence="1">
    <location>
        <begin position="156"/>
        <end position="165"/>
    </location>
</feature>
<feature type="compositionally biased region" description="Basic and acidic residues" evidence="1">
    <location>
        <begin position="175"/>
        <end position="195"/>
    </location>
</feature>
<evidence type="ECO:0000313" key="2">
    <source>
        <dbReference type="EMBL" id="CAI8050616.1"/>
    </source>
</evidence>
<keyword evidence="3" id="KW-1185">Reference proteome</keyword>
<accession>A0AA35TPD7</accession>